<evidence type="ECO:0000256" key="1">
    <source>
        <dbReference type="SAM" id="Phobius"/>
    </source>
</evidence>
<proteinExistence type="predicted"/>
<keyword evidence="1" id="KW-0812">Transmembrane</keyword>
<gene>
    <name evidence="2" type="ORF">H8Z82_05715</name>
</gene>
<reference evidence="2 3" key="1">
    <citation type="submission" date="2020-08" db="EMBL/GenBank/DDBJ databases">
        <title>Genome public.</title>
        <authorList>
            <person name="Liu C."/>
            <person name="Sun Q."/>
        </authorList>
    </citation>
    <scope>NUCLEOTIDE SEQUENCE [LARGE SCALE GENOMIC DNA]</scope>
    <source>
        <strain evidence="2 3">M29</strain>
    </source>
</reference>
<protein>
    <submittedName>
        <fullName evidence="2">Uncharacterized protein</fullName>
    </submittedName>
</protein>
<feature type="transmembrane region" description="Helical" evidence="1">
    <location>
        <begin position="37"/>
        <end position="60"/>
    </location>
</feature>
<dbReference type="Proteomes" id="UP000649826">
    <property type="component" value="Unassembled WGS sequence"/>
</dbReference>
<dbReference type="EMBL" id="JACOQG010000006">
    <property type="protein sequence ID" value="MBC5779158.1"/>
    <property type="molecule type" value="Genomic_DNA"/>
</dbReference>
<dbReference type="RefSeq" id="WP_186994545.1">
    <property type="nucleotide sequence ID" value="NZ_JACOQG010000006.1"/>
</dbReference>
<organism evidence="2 3">
    <name type="scientific">Blautia difficilis</name>
    <dbReference type="NCBI Taxonomy" id="2763027"/>
    <lineage>
        <taxon>Bacteria</taxon>
        <taxon>Bacillati</taxon>
        <taxon>Bacillota</taxon>
        <taxon>Clostridia</taxon>
        <taxon>Lachnospirales</taxon>
        <taxon>Lachnospiraceae</taxon>
        <taxon>Blautia</taxon>
    </lineage>
</organism>
<evidence type="ECO:0000313" key="3">
    <source>
        <dbReference type="Proteomes" id="UP000649826"/>
    </source>
</evidence>
<keyword evidence="3" id="KW-1185">Reference proteome</keyword>
<keyword evidence="1" id="KW-0472">Membrane</keyword>
<comment type="caution">
    <text evidence="2">The sequence shown here is derived from an EMBL/GenBank/DDBJ whole genome shotgun (WGS) entry which is preliminary data.</text>
</comment>
<accession>A0ABR7IGJ4</accession>
<evidence type="ECO:0000313" key="2">
    <source>
        <dbReference type="EMBL" id="MBC5779158.1"/>
    </source>
</evidence>
<sequence>MNKWKCVMIAGITALFDGCMLRCLITGAPDQKKEKMQYIGLAVGVVLCLTGLLVGGGLYIRWQEKKLRKLEAQINC</sequence>
<name>A0ABR7IGJ4_9FIRM</name>
<keyword evidence="1" id="KW-1133">Transmembrane helix</keyword>